<dbReference type="Proteomes" id="UP000525987">
    <property type="component" value="Unassembled WGS sequence"/>
</dbReference>
<evidence type="ECO:0000313" key="1">
    <source>
        <dbReference type="EMBL" id="MBB3141349.1"/>
    </source>
</evidence>
<gene>
    <name evidence="1" type="ORF">FHR96_002228</name>
</gene>
<keyword evidence="2" id="KW-1185">Reference proteome</keyword>
<dbReference type="AlphaFoldDB" id="A0A7W5G5P8"/>
<reference evidence="1 2" key="1">
    <citation type="submission" date="2020-08" db="EMBL/GenBank/DDBJ databases">
        <title>Genomic Encyclopedia of Type Strains, Phase III (KMG-III): the genomes of soil and plant-associated and newly described type strains.</title>
        <authorList>
            <person name="Whitman W."/>
        </authorList>
    </citation>
    <scope>NUCLEOTIDE SEQUENCE [LARGE SCALE GENOMIC DNA]</scope>
    <source>
        <strain evidence="1 2">CECT 5995</strain>
    </source>
</reference>
<accession>A0A7W5G5P8</accession>
<comment type="caution">
    <text evidence="1">The sequence shown here is derived from an EMBL/GenBank/DDBJ whole genome shotgun (WGS) entry which is preliminary data.</text>
</comment>
<sequence>MLSLFMIALASVLLVPGGSEAWLIIGRRPGERPC</sequence>
<proteinExistence type="predicted"/>
<name>A0A7W5G5P8_9GAMM</name>
<organism evidence="1 2">
    <name type="scientific">Halomonas organivorans</name>
    <dbReference type="NCBI Taxonomy" id="257772"/>
    <lineage>
        <taxon>Bacteria</taxon>
        <taxon>Pseudomonadati</taxon>
        <taxon>Pseudomonadota</taxon>
        <taxon>Gammaproteobacteria</taxon>
        <taxon>Oceanospirillales</taxon>
        <taxon>Halomonadaceae</taxon>
        <taxon>Halomonas</taxon>
    </lineage>
</organism>
<evidence type="ECO:0000313" key="2">
    <source>
        <dbReference type="Proteomes" id="UP000525987"/>
    </source>
</evidence>
<dbReference type="EMBL" id="JACHXM010000009">
    <property type="protein sequence ID" value="MBB3141349.1"/>
    <property type="molecule type" value="Genomic_DNA"/>
</dbReference>
<protein>
    <submittedName>
        <fullName evidence="1">Uncharacterized protein</fullName>
    </submittedName>
</protein>